<reference evidence="1 2" key="1">
    <citation type="submission" date="2016-04" db="EMBL/GenBank/DDBJ databases">
        <title>Complete genome sequence of natural rubber-degrading, novel Gram-negative bacterium, Rhizobacter gummiphilus strain NS21.</title>
        <authorList>
            <person name="Tabata M."/>
            <person name="Kasai D."/>
            <person name="Fukuda M."/>
        </authorList>
    </citation>
    <scope>NUCLEOTIDE SEQUENCE [LARGE SCALE GENOMIC DNA]</scope>
    <source>
        <strain evidence="1 2">NS21</strain>
    </source>
</reference>
<dbReference type="Proteomes" id="UP000193427">
    <property type="component" value="Chromosome"/>
</dbReference>
<dbReference type="STRING" id="946333.A4W93_10370"/>
<dbReference type="AlphaFoldDB" id="A0A1W6L7R0"/>
<dbReference type="Gene3D" id="3.40.50.1820">
    <property type="entry name" value="alpha/beta hydrolase"/>
    <property type="match status" value="1"/>
</dbReference>
<dbReference type="SUPFAM" id="SSF53474">
    <property type="entry name" value="alpha/beta-Hydrolases"/>
    <property type="match status" value="1"/>
</dbReference>
<dbReference type="InterPro" id="IPR050471">
    <property type="entry name" value="AB_hydrolase"/>
</dbReference>
<proteinExistence type="predicted"/>
<dbReference type="PANTHER" id="PTHR43433">
    <property type="entry name" value="HYDROLASE, ALPHA/BETA FOLD FAMILY PROTEIN"/>
    <property type="match status" value="1"/>
</dbReference>
<sequence length="294" mass="31533">MQVRANGIAIEVDETGSPQGEPVLLIMGLGMQLIGWDERFVATLVARGYRVIRFDNRDVGLSQQFDAAGVPNLTAAAIRRAMGLALHTPYALHDMADDAAGVLEALGIASAHVCGASMGGMIAQHLAARHPGRVRSLTLMMTSSGARRVPGPAWRIRAAMIKPPPSPDDTEAVLANRAAFYRLIEGPGHRQPDAELEAFLRADYTRAYRPAGTARQLVAVATDRDRSPLLAQLRLPVRVVHGRDDPLLPVKAGHDLVRRIPGASLDVIDGMGHDLPAPLFARFADNIDHAAGRA</sequence>
<dbReference type="KEGG" id="rgu:A4W93_10370"/>
<dbReference type="EMBL" id="CP015118">
    <property type="protein sequence ID" value="ARN20273.1"/>
    <property type="molecule type" value="Genomic_DNA"/>
</dbReference>
<keyword evidence="2" id="KW-1185">Reference proteome</keyword>
<dbReference type="PANTHER" id="PTHR43433:SF5">
    <property type="entry name" value="AB HYDROLASE-1 DOMAIN-CONTAINING PROTEIN"/>
    <property type="match status" value="1"/>
</dbReference>
<dbReference type="RefSeq" id="WP_085750544.1">
    <property type="nucleotide sequence ID" value="NZ_BSPR01000014.1"/>
</dbReference>
<gene>
    <name evidence="1" type="ORF">A4W93_10370</name>
</gene>
<name>A0A1W6L7R0_9BURK</name>
<protein>
    <submittedName>
        <fullName evidence="1">Alpha/beta hydrolase</fullName>
    </submittedName>
</protein>
<evidence type="ECO:0000313" key="1">
    <source>
        <dbReference type="EMBL" id="ARN20273.1"/>
    </source>
</evidence>
<dbReference type="OrthoDB" id="9798888at2"/>
<evidence type="ECO:0000313" key="2">
    <source>
        <dbReference type="Proteomes" id="UP000193427"/>
    </source>
</evidence>
<dbReference type="InterPro" id="IPR000073">
    <property type="entry name" value="AB_hydrolase_1"/>
</dbReference>
<dbReference type="GO" id="GO:0046503">
    <property type="term" value="P:glycerolipid catabolic process"/>
    <property type="evidence" value="ECO:0007669"/>
    <property type="project" value="TreeGrafter"/>
</dbReference>
<organism evidence="1 2">
    <name type="scientific">Piscinibacter gummiphilus</name>
    <dbReference type="NCBI Taxonomy" id="946333"/>
    <lineage>
        <taxon>Bacteria</taxon>
        <taxon>Pseudomonadati</taxon>
        <taxon>Pseudomonadota</taxon>
        <taxon>Betaproteobacteria</taxon>
        <taxon>Burkholderiales</taxon>
        <taxon>Sphaerotilaceae</taxon>
        <taxon>Piscinibacter</taxon>
    </lineage>
</organism>
<keyword evidence="1" id="KW-0378">Hydrolase</keyword>
<dbReference type="GO" id="GO:0004806">
    <property type="term" value="F:triacylglycerol lipase activity"/>
    <property type="evidence" value="ECO:0007669"/>
    <property type="project" value="TreeGrafter"/>
</dbReference>
<dbReference type="Pfam" id="PF00561">
    <property type="entry name" value="Abhydrolase_1"/>
    <property type="match status" value="1"/>
</dbReference>
<accession>A0A1W6L7R0</accession>
<dbReference type="InterPro" id="IPR029058">
    <property type="entry name" value="AB_hydrolase_fold"/>
</dbReference>